<sequence length="176" mass="18394">MTAGRTSGTGSCCRARRCRAPSLLVGLDRLLPDLGPIEGLRAAHLPLSPGRAAVRDGRVLLVGDALGLVNPLSGEGISYAVISGALAGRAATMPGDPGTTYRRALKVRLGRHLRDAALMHRLNRWPSVLDAGVRAAADDDEMFQSLVRFGLADGGVTLRALRGTVREPSHGAAGSR</sequence>
<gene>
    <name evidence="1" type="ORF">GCM10025868_35480</name>
</gene>
<dbReference type="PANTHER" id="PTHR42685:SF22">
    <property type="entry name" value="CONDITIONED MEDIUM FACTOR RECEPTOR 1"/>
    <property type="match status" value="1"/>
</dbReference>
<name>A0ABQ6JJX2_9ACTN</name>
<protein>
    <recommendedName>
        <fullName evidence="3">FAD-binding domain-containing protein</fullName>
    </recommendedName>
</protein>
<reference evidence="2" key="1">
    <citation type="journal article" date="2019" name="Int. J. Syst. Evol. Microbiol.">
        <title>The Global Catalogue of Microorganisms (GCM) 10K type strain sequencing project: providing services to taxonomists for standard genome sequencing and annotation.</title>
        <authorList>
            <consortium name="The Broad Institute Genomics Platform"/>
            <consortium name="The Broad Institute Genome Sequencing Center for Infectious Disease"/>
            <person name="Wu L."/>
            <person name="Ma J."/>
        </authorList>
    </citation>
    <scope>NUCLEOTIDE SEQUENCE [LARGE SCALE GENOMIC DNA]</scope>
    <source>
        <strain evidence="2">NBRC 108730</strain>
    </source>
</reference>
<organism evidence="1 2">
    <name type="scientific">Angustibacter aerolatus</name>
    <dbReference type="NCBI Taxonomy" id="1162965"/>
    <lineage>
        <taxon>Bacteria</taxon>
        <taxon>Bacillati</taxon>
        <taxon>Actinomycetota</taxon>
        <taxon>Actinomycetes</taxon>
        <taxon>Kineosporiales</taxon>
        <taxon>Kineosporiaceae</taxon>
    </lineage>
</organism>
<comment type="caution">
    <text evidence="1">The sequence shown here is derived from an EMBL/GenBank/DDBJ whole genome shotgun (WGS) entry which is preliminary data.</text>
</comment>
<dbReference type="PANTHER" id="PTHR42685">
    <property type="entry name" value="GERANYLGERANYL DIPHOSPHATE REDUCTASE"/>
    <property type="match status" value="1"/>
</dbReference>
<dbReference type="Proteomes" id="UP001157017">
    <property type="component" value="Unassembled WGS sequence"/>
</dbReference>
<dbReference type="EMBL" id="BSUZ01000001">
    <property type="protein sequence ID" value="GMA88298.1"/>
    <property type="molecule type" value="Genomic_DNA"/>
</dbReference>
<keyword evidence="2" id="KW-1185">Reference proteome</keyword>
<accession>A0ABQ6JJX2</accession>
<evidence type="ECO:0000313" key="1">
    <source>
        <dbReference type="EMBL" id="GMA88298.1"/>
    </source>
</evidence>
<dbReference type="Gene3D" id="3.50.50.60">
    <property type="entry name" value="FAD/NAD(P)-binding domain"/>
    <property type="match status" value="1"/>
</dbReference>
<evidence type="ECO:0008006" key="3">
    <source>
        <dbReference type="Google" id="ProtNLM"/>
    </source>
</evidence>
<proteinExistence type="predicted"/>
<dbReference type="SUPFAM" id="SSF51905">
    <property type="entry name" value="FAD/NAD(P)-binding domain"/>
    <property type="match status" value="1"/>
</dbReference>
<dbReference type="InterPro" id="IPR050407">
    <property type="entry name" value="Geranylgeranyl_reductase"/>
</dbReference>
<evidence type="ECO:0000313" key="2">
    <source>
        <dbReference type="Proteomes" id="UP001157017"/>
    </source>
</evidence>
<dbReference type="InterPro" id="IPR036188">
    <property type="entry name" value="FAD/NAD-bd_sf"/>
</dbReference>